<protein>
    <submittedName>
        <fullName evidence="1">Uncharacterized protein</fullName>
    </submittedName>
</protein>
<dbReference type="EMBL" id="BPLR01018964">
    <property type="protein sequence ID" value="GIZ03522.1"/>
    <property type="molecule type" value="Genomic_DNA"/>
</dbReference>
<sequence length="108" mass="12175">MSQFTESVGEHSEAGSRTACSHVWGPPICHSLLHEALYKKPSNSRDRLRKVAVPSKGFRNDLSNEMENWEKQLSISFAVDGTLIMVGKFMVLSYPFKRKELLVLAQGH</sequence>
<evidence type="ECO:0000313" key="2">
    <source>
        <dbReference type="Proteomes" id="UP001054945"/>
    </source>
</evidence>
<name>A0AAV4Y8E2_CAEEX</name>
<evidence type="ECO:0000313" key="1">
    <source>
        <dbReference type="EMBL" id="GIZ03522.1"/>
    </source>
</evidence>
<keyword evidence="2" id="KW-1185">Reference proteome</keyword>
<proteinExistence type="predicted"/>
<dbReference type="Proteomes" id="UP001054945">
    <property type="component" value="Unassembled WGS sequence"/>
</dbReference>
<comment type="caution">
    <text evidence="1">The sequence shown here is derived from an EMBL/GenBank/DDBJ whole genome shotgun (WGS) entry which is preliminary data.</text>
</comment>
<gene>
    <name evidence="1" type="ORF">CEXT_548571</name>
</gene>
<reference evidence="1 2" key="1">
    <citation type="submission" date="2021-06" db="EMBL/GenBank/DDBJ databases">
        <title>Caerostris extrusa draft genome.</title>
        <authorList>
            <person name="Kono N."/>
            <person name="Arakawa K."/>
        </authorList>
    </citation>
    <scope>NUCLEOTIDE SEQUENCE [LARGE SCALE GENOMIC DNA]</scope>
</reference>
<dbReference type="AlphaFoldDB" id="A0AAV4Y8E2"/>
<organism evidence="1 2">
    <name type="scientific">Caerostris extrusa</name>
    <name type="common">Bark spider</name>
    <name type="synonym">Caerostris bankana</name>
    <dbReference type="NCBI Taxonomy" id="172846"/>
    <lineage>
        <taxon>Eukaryota</taxon>
        <taxon>Metazoa</taxon>
        <taxon>Ecdysozoa</taxon>
        <taxon>Arthropoda</taxon>
        <taxon>Chelicerata</taxon>
        <taxon>Arachnida</taxon>
        <taxon>Araneae</taxon>
        <taxon>Araneomorphae</taxon>
        <taxon>Entelegynae</taxon>
        <taxon>Araneoidea</taxon>
        <taxon>Araneidae</taxon>
        <taxon>Caerostris</taxon>
    </lineage>
</organism>
<accession>A0AAV4Y8E2</accession>